<gene>
    <name evidence="1" type="ORF">EVG22_01385</name>
</gene>
<protein>
    <recommendedName>
        <fullName evidence="3">CdiI immunity protein domain-containing protein</fullName>
    </recommendedName>
</protein>
<evidence type="ECO:0000313" key="1">
    <source>
        <dbReference type="EMBL" id="QIW17175.1"/>
    </source>
</evidence>
<sequence length="88" mass="10277">MKKEQIFNALDGIYAFDTGSTDSGIKDEVLRQQVIDYLDSLDEDEFRIILSDFIREYFVSYEAIKKGYGIEDVASFIKWLDKYMGIEL</sequence>
<dbReference type="RefSeq" id="WP_172552608.1">
    <property type="nucleotide sequence ID" value="NZ_CP035727.2"/>
</dbReference>
<dbReference type="Proteomes" id="UP000501374">
    <property type="component" value="Chromosome"/>
</dbReference>
<evidence type="ECO:0000313" key="2">
    <source>
        <dbReference type="Proteomes" id="UP000501374"/>
    </source>
</evidence>
<reference evidence="2" key="1">
    <citation type="submission" date="2019-02" db="EMBL/GenBank/DDBJ databases">
        <title>Structural and Functional analysis of Lanthipeptide from Bacillus thuringiensis serovar andalousiensis B23193.</title>
        <authorList>
            <person name="Andreeva J.V."/>
            <person name="Grigoreva A."/>
        </authorList>
    </citation>
    <scope>NUCLEOTIDE SEQUENCE [LARGE SCALE GENOMIC DNA]</scope>
    <source>
        <strain evidence="2">B23193</strain>
    </source>
</reference>
<evidence type="ECO:0008006" key="3">
    <source>
        <dbReference type="Google" id="ProtNLM"/>
    </source>
</evidence>
<organism evidence="1 2">
    <name type="scientific">Bacillus thuringiensis serovar andalousiensis</name>
    <dbReference type="NCBI Taxonomy" id="257985"/>
    <lineage>
        <taxon>Bacteria</taxon>
        <taxon>Bacillati</taxon>
        <taxon>Bacillota</taxon>
        <taxon>Bacilli</taxon>
        <taxon>Bacillales</taxon>
        <taxon>Bacillaceae</taxon>
        <taxon>Bacillus</taxon>
        <taxon>Bacillus cereus group</taxon>
    </lineage>
</organism>
<proteinExistence type="predicted"/>
<name>A0A6H0T9V3_BACTU</name>
<accession>A0A6H0T9V3</accession>
<dbReference type="AlphaFoldDB" id="A0A6H0T9V3"/>
<dbReference type="EMBL" id="CP035727">
    <property type="protein sequence ID" value="QIW17175.1"/>
    <property type="molecule type" value="Genomic_DNA"/>
</dbReference>